<dbReference type="Proteomes" id="UP000219993">
    <property type="component" value="Chromosome"/>
</dbReference>
<dbReference type="KEGG" id="hbe:BEI_2701"/>
<proteinExistence type="predicted"/>
<protein>
    <submittedName>
        <fullName evidence="1">Uncharacterized protein</fullName>
    </submittedName>
</protein>
<sequence length="87" mass="10211">MFFSKISLTSWPTLFETKLDKAMSSKINKMTRTKIKDKKQNFENILEKLFNKLIKPTILGTSKQCRKDFEGERKHADTCLHLEKSES</sequence>
<reference evidence="1 2" key="1">
    <citation type="journal article" date="2017" name="Sci. Rep.">
        <title>Revealing the Saline Adaptation Strategies of the Halophilic Bacterium Halomonas beimenensis through High-throughput Omics and Transposon Mutagenesis Approaches.</title>
        <authorList>
            <person name="Chen Y.H."/>
            <person name="Lin S.S."/>
            <person name="Shyu Y.T."/>
        </authorList>
    </citation>
    <scope>NUCLEOTIDE SEQUENCE [LARGE SCALE GENOMIC DNA]</scope>
    <source>
        <strain evidence="1 2">NTU-111</strain>
    </source>
</reference>
<evidence type="ECO:0000313" key="1">
    <source>
        <dbReference type="EMBL" id="ATJ83688.1"/>
    </source>
</evidence>
<gene>
    <name evidence="1" type="ORF">BEI_2701</name>
</gene>
<dbReference type="AlphaFoldDB" id="A0A291P9Z5"/>
<name>A0A291P9Z5_9GAMM</name>
<keyword evidence="2" id="KW-1185">Reference proteome</keyword>
<accession>A0A291P9Z5</accession>
<organism evidence="1 2">
    <name type="scientific">Halomonas beimenensis</name>
    <dbReference type="NCBI Taxonomy" id="475662"/>
    <lineage>
        <taxon>Bacteria</taxon>
        <taxon>Pseudomonadati</taxon>
        <taxon>Pseudomonadota</taxon>
        <taxon>Gammaproteobacteria</taxon>
        <taxon>Oceanospirillales</taxon>
        <taxon>Halomonadaceae</taxon>
        <taxon>Halomonas</taxon>
    </lineage>
</organism>
<evidence type="ECO:0000313" key="2">
    <source>
        <dbReference type="Proteomes" id="UP000219993"/>
    </source>
</evidence>
<dbReference type="EMBL" id="CP021435">
    <property type="protein sequence ID" value="ATJ83688.1"/>
    <property type="molecule type" value="Genomic_DNA"/>
</dbReference>